<protein>
    <recommendedName>
        <fullName evidence="3">Transcriptional regulator, AbiEi antitoxin, Type IV TA system</fullName>
    </recommendedName>
</protein>
<sequence length="131" mass="14767">MYNFRDSLSAYAEEPLPRQVILDLLKNYKRPNDKINELIKEGLLSNVIRGLYVPGPNLKITSPENLLVANHLRGPSYISLESALSYWKLIPEKVYETISVTMKTGKNIAPLSAGLCTSACRFLIIHTEFKS</sequence>
<organism evidence="1 2">
    <name type="scientific">Niabella ginsengisoli</name>
    <dbReference type="NCBI Taxonomy" id="522298"/>
    <lineage>
        <taxon>Bacteria</taxon>
        <taxon>Pseudomonadati</taxon>
        <taxon>Bacteroidota</taxon>
        <taxon>Chitinophagia</taxon>
        <taxon>Chitinophagales</taxon>
        <taxon>Chitinophagaceae</taxon>
        <taxon>Niabella</taxon>
    </lineage>
</organism>
<accession>A0ABS9SI06</accession>
<gene>
    <name evidence="1" type="ORF">MKP09_08775</name>
</gene>
<comment type="caution">
    <text evidence="1">The sequence shown here is derived from an EMBL/GenBank/DDBJ whole genome shotgun (WGS) entry which is preliminary data.</text>
</comment>
<evidence type="ECO:0008006" key="3">
    <source>
        <dbReference type="Google" id="ProtNLM"/>
    </source>
</evidence>
<keyword evidence="2" id="KW-1185">Reference proteome</keyword>
<reference evidence="1 2" key="1">
    <citation type="submission" date="2022-02" db="EMBL/GenBank/DDBJ databases">
        <authorList>
            <person name="Min J."/>
        </authorList>
    </citation>
    <scope>NUCLEOTIDE SEQUENCE [LARGE SCALE GENOMIC DNA]</scope>
    <source>
        <strain evidence="1 2">GR10-1</strain>
    </source>
</reference>
<dbReference type="RefSeq" id="WP_240827341.1">
    <property type="nucleotide sequence ID" value="NZ_JAKWBL010000001.1"/>
</dbReference>
<proteinExistence type="predicted"/>
<name>A0ABS9SI06_9BACT</name>
<evidence type="ECO:0000313" key="1">
    <source>
        <dbReference type="EMBL" id="MCH5597992.1"/>
    </source>
</evidence>
<evidence type="ECO:0000313" key="2">
    <source>
        <dbReference type="Proteomes" id="UP001202248"/>
    </source>
</evidence>
<dbReference type="Proteomes" id="UP001202248">
    <property type="component" value="Unassembled WGS sequence"/>
</dbReference>
<dbReference type="EMBL" id="JAKWBL010000001">
    <property type="protein sequence ID" value="MCH5597992.1"/>
    <property type="molecule type" value="Genomic_DNA"/>
</dbReference>